<dbReference type="RefSeq" id="WP_241035467.1">
    <property type="nucleotide sequence ID" value="NZ_BAAAJF010000032.1"/>
</dbReference>
<name>A0ABS9TA62_9PSEU</name>
<reference evidence="3 4" key="1">
    <citation type="submission" date="2022-03" db="EMBL/GenBank/DDBJ databases">
        <title>Pseudonocardia alaer sp. nov., a novel actinomycete isolated from reed forest soil.</title>
        <authorList>
            <person name="Wang L."/>
        </authorList>
    </citation>
    <scope>NUCLEOTIDE SEQUENCE [LARGE SCALE GENOMIC DNA]</scope>
    <source>
        <strain evidence="3 4">Y-16303</strain>
    </source>
</reference>
<organism evidence="3 4">
    <name type="scientific">Pseudonocardia alaniniphila</name>
    <dbReference type="NCBI Taxonomy" id="75291"/>
    <lineage>
        <taxon>Bacteria</taxon>
        <taxon>Bacillati</taxon>
        <taxon>Actinomycetota</taxon>
        <taxon>Actinomycetes</taxon>
        <taxon>Pseudonocardiales</taxon>
        <taxon>Pseudonocardiaceae</taxon>
        <taxon>Pseudonocardia</taxon>
    </lineage>
</organism>
<evidence type="ECO:0000259" key="2">
    <source>
        <dbReference type="Pfam" id="PF08044"/>
    </source>
</evidence>
<sequence length="228" mass="24218">MEPPPPPEMRIGDRERREVDARLQEALADGMLTLAEYDERAALCWAARTRSDLNALIVDLPEPPPSEPTVALETAAPAAPAAPDSGMLGRAIGGLVTAAVIGSGIFVGIQVLSADDGASVFGSKTVNVGSGQQRVEVGMMFGSVRVIVPDDVSVRPSGTVVFGSTNCNEACRTGPNLREVAVEADGAFGSVSIMRQSEFDRAAITDRNRDRDRDRDWDDDSDDDSDDD</sequence>
<dbReference type="Pfam" id="PF08044">
    <property type="entry name" value="DUF1707"/>
    <property type="match status" value="1"/>
</dbReference>
<feature type="domain" description="DUF1707" evidence="2">
    <location>
        <begin position="9"/>
        <end position="61"/>
    </location>
</feature>
<evidence type="ECO:0000313" key="3">
    <source>
        <dbReference type="EMBL" id="MCH6165429.1"/>
    </source>
</evidence>
<dbReference type="PANTHER" id="PTHR40763">
    <property type="entry name" value="MEMBRANE PROTEIN-RELATED"/>
    <property type="match status" value="1"/>
</dbReference>
<dbReference type="EMBL" id="JAKXMK010000006">
    <property type="protein sequence ID" value="MCH6165429.1"/>
    <property type="molecule type" value="Genomic_DNA"/>
</dbReference>
<evidence type="ECO:0000256" key="1">
    <source>
        <dbReference type="SAM" id="MobiDB-lite"/>
    </source>
</evidence>
<accession>A0ABS9TA62</accession>
<keyword evidence="4" id="KW-1185">Reference proteome</keyword>
<dbReference type="InterPro" id="IPR012551">
    <property type="entry name" value="DUF1707_SHOCT-like"/>
</dbReference>
<dbReference type="PANTHER" id="PTHR40763:SF5">
    <property type="entry name" value="MEMBRANE PROTEIN"/>
    <property type="match status" value="1"/>
</dbReference>
<evidence type="ECO:0000313" key="4">
    <source>
        <dbReference type="Proteomes" id="UP001299970"/>
    </source>
</evidence>
<feature type="compositionally biased region" description="Acidic residues" evidence="1">
    <location>
        <begin position="217"/>
        <end position="228"/>
    </location>
</feature>
<dbReference type="Proteomes" id="UP001299970">
    <property type="component" value="Unassembled WGS sequence"/>
</dbReference>
<feature type="compositionally biased region" description="Basic and acidic residues" evidence="1">
    <location>
        <begin position="202"/>
        <end position="216"/>
    </location>
</feature>
<proteinExistence type="predicted"/>
<comment type="caution">
    <text evidence="3">The sequence shown here is derived from an EMBL/GenBank/DDBJ whole genome shotgun (WGS) entry which is preliminary data.</text>
</comment>
<feature type="region of interest" description="Disordered" evidence="1">
    <location>
        <begin position="202"/>
        <end position="228"/>
    </location>
</feature>
<gene>
    <name evidence="3" type="ORF">MMF94_07030</name>
</gene>
<protein>
    <submittedName>
        <fullName evidence="3">DUF1707 domain-containing protein</fullName>
    </submittedName>
</protein>